<dbReference type="AlphaFoldDB" id="A0A5M9JGN1"/>
<protein>
    <recommendedName>
        <fullName evidence="1">2EXR domain-containing protein</fullName>
    </recommendedName>
</protein>
<keyword evidence="3" id="KW-1185">Reference proteome</keyword>
<evidence type="ECO:0000259" key="1">
    <source>
        <dbReference type="Pfam" id="PF20150"/>
    </source>
</evidence>
<dbReference type="InterPro" id="IPR045518">
    <property type="entry name" value="2EXR"/>
</dbReference>
<accession>A0A5M9JGN1</accession>
<proteinExistence type="predicted"/>
<comment type="caution">
    <text evidence="2">The sequence shown here is derived from an EMBL/GenBank/DDBJ whole genome shotgun (WGS) entry which is preliminary data.</text>
</comment>
<dbReference type="EMBL" id="VICG01000009">
    <property type="protein sequence ID" value="KAA8568431.1"/>
    <property type="molecule type" value="Genomic_DNA"/>
</dbReference>
<dbReference type="Proteomes" id="UP000322873">
    <property type="component" value="Unassembled WGS sequence"/>
</dbReference>
<reference evidence="2 3" key="1">
    <citation type="submission" date="2019-06" db="EMBL/GenBank/DDBJ databases">
        <title>Genome Sequence of the Brown Rot Fungal Pathogen Monilinia fructicola.</title>
        <authorList>
            <person name="De Miccolis Angelini R.M."/>
            <person name="Landi L."/>
            <person name="Abate D."/>
            <person name="Pollastro S."/>
            <person name="Romanazzi G."/>
            <person name="Faretra F."/>
        </authorList>
    </citation>
    <scope>NUCLEOTIDE SEQUENCE [LARGE SCALE GENOMIC DNA]</scope>
    <source>
        <strain evidence="2 3">Mfrc123</strain>
    </source>
</reference>
<evidence type="ECO:0000313" key="3">
    <source>
        <dbReference type="Proteomes" id="UP000322873"/>
    </source>
</evidence>
<organism evidence="2 3">
    <name type="scientific">Monilinia fructicola</name>
    <name type="common">Brown rot fungus</name>
    <name type="synonym">Ciboria fructicola</name>
    <dbReference type="NCBI Taxonomy" id="38448"/>
    <lineage>
        <taxon>Eukaryota</taxon>
        <taxon>Fungi</taxon>
        <taxon>Dikarya</taxon>
        <taxon>Ascomycota</taxon>
        <taxon>Pezizomycotina</taxon>
        <taxon>Leotiomycetes</taxon>
        <taxon>Helotiales</taxon>
        <taxon>Sclerotiniaceae</taxon>
        <taxon>Monilinia</taxon>
    </lineage>
</organism>
<dbReference type="PANTHER" id="PTHR35910:SF1">
    <property type="entry name" value="2EXR DOMAIN-CONTAINING PROTEIN"/>
    <property type="match status" value="1"/>
</dbReference>
<dbReference type="PANTHER" id="PTHR35910">
    <property type="entry name" value="2EXR DOMAIN-CONTAINING PROTEIN"/>
    <property type="match status" value="1"/>
</dbReference>
<sequence length="352" mass="39650">MDPIEEILLQQVRDKYSRETRPLQTLLNPTLASTFTASALSLNLTTALARTLTTTSFTARHDPKTILINSKLKQKQDFPQYSRFPLEIQRKIWVYSLPGPRVTSIKYDDQNNTCESTSSIPVALHVCSVSRTEALRFYSLSFGTTVDNGHIYFSFGFDIPLLLTNIFNNAGSSTLPVEKLESFINSTWDLEKLDTVAMIPGLIKSVFGPHPRPLPNLCHTIIEKMPSMKYLLSANCTRETDELSIGMSGYLANYKTIGTKKCSDLSLATKAYALSEEAQRRTDNFKKYWGIHWCQGYLELHGLPLVLVQEADLENNVVKPFSRVGDEWGIAPWIRSVLNRSLSKNSKPTECA</sequence>
<name>A0A5M9JGN1_MONFR</name>
<evidence type="ECO:0000313" key="2">
    <source>
        <dbReference type="EMBL" id="KAA8568431.1"/>
    </source>
</evidence>
<gene>
    <name evidence="2" type="ORF">EYC84_007464</name>
</gene>
<dbReference type="Pfam" id="PF20150">
    <property type="entry name" value="2EXR"/>
    <property type="match status" value="1"/>
</dbReference>
<feature type="domain" description="2EXR" evidence="1">
    <location>
        <begin position="78"/>
        <end position="159"/>
    </location>
</feature>